<dbReference type="Pfam" id="PF06961">
    <property type="entry name" value="DUF1294"/>
    <property type="match status" value="1"/>
</dbReference>
<keyword evidence="1" id="KW-1133">Transmembrane helix</keyword>
<feature type="transmembrane region" description="Helical" evidence="1">
    <location>
        <begin position="36"/>
        <end position="60"/>
    </location>
</feature>
<dbReference type="HOGENOM" id="CLU_091970_3_0_9"/>
<evidence type="ECO:0000313" key="2">
    <source>
        <dbReference type="EMBL" id="ADL34550.1"/>
    </source>
</evidence>
<sequence length="97" mass="10961">MSSLVLIIGYLILTNIIGFALMGIDKRRARKNAFRIPEATLFSIAIIGGSLGSILGMLIFRHKTRHWYFMLGLPLILLIQILLVAVLFWLPISFSFI</sequence>
<dbReference type="Proteomes" id="UP000001299">
    <property type="component" value="Chromosome 1"/>
</dbReference>
<dbReference type="RefSeq" id="WP_013281204.1">
    <property type="nucleotide sequence ID" value="NC_014387.1"/>
</dbReference>
<dbReference type="InterPro" id="IPR010718">
    <property type="entry name" value="DUF1294"/>
</dbReference>
<organism evidence="2 3">
    <name type="scientific">Butyrivibrio proteoclasticus (strain ATCC 51982 / DSM 14932 / B316)</name>
    <name type="common">Clostridium proteoclasticum</name>
    <dbReference type="NCBI Taxonomy" id="515622"/>
    <lineage>
        <taxon>Bacteria</taxon>
        <taxon>Bacillati</taxon>
        <taxon>Bacillota</taxon>
        <taxon>Clostridia</taxon>
        <taxon>Lachnospirales</taxon>
        <taxon>Lachnospiraceae</taxon>
        <taxon>Butyrivibrio</taxon>
    </lineage>
</organism>
<evidence type="ECO:0000313" key="3">
    <source>
        <dbReference type="Proteomes" id="UP000001299"/>
    </source>
</evidence>
<dbReference type="eggNOG" id="COG3326">
    <property type="taxonomic scope" value="Bacteria"/>
</dbReference>
<accession>E0RVD1</accession>
<feature type="transmembrane region" description="Helical" evidence="1">
    <location>
        <begin position="6"/>
        <end position="24"/>
    </location>
</feature>
<reference evidence="2 3" key="1">
    <citation type="journal article" date="2010" name="PLoS ONE">
        <title>The glycobiome of the rumen bacterium Butyrivibrio proteoclasticus B316(T) highlights adaptation to a polysaccharide-rich environment.</title>
        <authorList>
            <person name="Kelly W.J."/>
            <person name="Leahy S.C."/>
            <person name="Altermann E."/>
            <person name="Yeoman C.J."/>
            <person name="Dunne J.C."/>
            <person name="Kong Z."/>
            <person name="Pacheco D.M."/>
            <person name="Li D."/>
            <person name="Noel S.J."/>
            <person name="Moon C.D."/>
            <person name="Cookson A.L."/>
            <person name="Attwood G.T."/>
        </authorList>
    </citation>
    <scope>NUCLEOTIDE SEQUENCE [LARGE SCALE GENOMIC DNA]</scope>
    <source>
        <strain evidence="3">ATCC 51982 / DSM 14932 / B316</strain>
    </source>
</reference>
<evidence type="ECO:0008006" key="4">
    <source>
        <dbReference type="Google" id="ProtNLM"/>
    </source>
</evidence>
<evidence type="ECO:0000256" key="1">
    <source>
        <dbReference type="SAM" id="Phobius"/>
    </source>
</evidence>
<dbReference type="AlphaFoldDB" id="E0RVD1"/>
<keyword evidence="1" id="KW-0812">Transmembrane</keyword>
<keyword evidence="1" id="KW-0472">Membrane</keyword>
<name>E0RVD1_BUTPB</name>
<dbReference type="STRING" id="515622.bpr_I1815"/>
<feature type="transmembrane region" description="Helical" evidence="1">
    <location>
        <begin position="66"/>
        <end position="90"/>
    </location>
</feature>
<gene>
    <name evidence="2" type="ordered locus">bpr_I1815</name>
</gene>
<protein>
    <recommendedName>
        <fullName evidence="4">DUF1294 domain-containing protein</fullName>
    </recommendedName>
</protein>
<keyword evidence="3" id="KW-1185">Reference proteome</keyword>
<proteinExistence type="predicted"/>
<dbReference type="EMBL" id="CP001810">
    <property type="protein sequence ID" value="ADL34550.1"/>
    <property type="molecule type" value="Genomic_DNA"/>
</dbReference>
<dbReference type="KEGG" id="bpb:bpr_I1815"/>